<dbReference type="Proteomes" id="UP000250140">
    <property type="component" value="Unassembled WGS sequence"/>
</dbReference>
<proteinExistence type="predicted"/>
<keyword evidence="2" id="KW-1185">Reference proteome</keyword>
<evidence type="ECO:0000313" key="2">
    <source>
        <dbReference type="Proteomes" id="UP000250140"/>
    </source>
</evidence>
<organism evidence="1 2">
    <name type="scientific">Glonium stellatum</name>
    <dbReference type="NCBI Taxonomy" id="574774"/>
    <lineage>
        <taxon>Eukaryota</taxon>
        <taxon>Fungi</taxon>
        <taxon>Dikarya</taxon>
        <taxon>Ascomycota</taxon>
        <taxon>Pezizomycotina</taxon>
        <taxon>Dothideomycetes</taxon>
        <taxon>Pleosporomycetidae</taxon>
        <taxon>Gloniales</taxon>
        <taxon>Gloniaceae</taxon>
        <taxon>Glonium</taxon>
    </lineage>
</organism>
<name>A0A8E2FCT2_9PEZI</name>
<dbReference type="AlphaFoldDB" id="A0A8E2FCT2"/>
<evidence type="ECO:0000313" key="1">
    <source>
        <dbReference type="EMBL" id="OCL14631.1"/>
    </source>
</evidence>
<accession>A0A8E2FCT2</accession>
<reference evidence="1 2" key="1">
    <citation type="journal article" date="2016" name="Nat. Commun.">
        <title>Ectomycorrhizal ecology is imprinted in the genome of the dominant symbiotic fungus Cenococcum geophilum.</title>
        <authorList>
            <consortium name="DOE Joint Genome Institute"/>
            <person name="Peter M."/>
            <person name="Kohler A."/>
            <person name="Ohm R.A."/>
            <person name="Kuo A."/>
            <person name="Krutzmann J."/>
            <person name="Morin E."/>
            <person name="Arend M."/>
            <person name="Barry K.W."/>
            <person name="Binder M."/>
            <person name="Choi C."/>
            <person name="Clum A."/>
            <person name="Copeland A."/>
            <person name="Grisel N."/>
            <person name="Haridas S."/>
            <person name="Kipfer T."/>
            <person name="LaButti K."/>
            <person name="Lindquist E."/>
            <person name="Lipzen A."/>
            <person name="Maire R."/>
            <person name="Meier B."/>
            <person name="Mihaltcheva S."/>
            <person name="Molinier V."/>
            <person name="Murat C."/>
            <person name="Poggeler S."/>
            <person name="Quandt C.A."/>
            <person name="Sperisen C."/>
            <person name="Tritt A."/>
            <person name="Tisserant E."/>
            <person name="Crous P.W."/>
            <person name="Henrissat B."/>
            <person name="Nehls U."/>
            <person name="Egli S."/>
            <person name="Spatafora J.W."/>
            <person name="Grigoriev I.V."/>
            <person name="Martin F.M."/>
        </authorList>
    </citation>
    <scope>NUCLEOTIDE SEQUENCE [LARGE SCALE GENOMIC DNA]</scope>
    <source>
        <strain evidence="1 2">CBS 207.34</strain>
    </source>
</reference>
<protein>
    <submittedName>
        <fullName evidence="1">Uncharacterized protein</fullName>
    </submittedName>
</protein>
<sequence length="100" mass="11378">MFAWNRKTFTSLVPSFWSILLNGVSRLYMAFSLYISMDTPGPLSQLYNRPGNDFMSKIGRTRRTSRSSGTTTALQSPASRVRLIQIIFEHIKCASLSLFH</sequence>
<dbReference type="EMBL" id="KV748553">
    <property type="protein sequence ID" value="OCL14631.1"/>
    <property type="molecule type" value="Genomic_DNA"/>
</dbReference>
<gene>
    <name evidence="1" type="ORF">AOQ84DRAFT_18751</name>
</gene>